<dbReference type="PANTHER" id="PTHR13593:SF140">
    <property type="entry name" value="PLC-LIKE PHOSPHODIESTERASE"/>
    <property type="match status" value="1"/>
</dbReference>
<evidence type="ECO:0000256" key="1">
    <source>
        <dbReference type="SAM" id="SignalP"/>
    </source>
</evidence>
<dbReference type="PANTHER" id="PTHR13593">
    <property type="match status" value="1"/>
</dbReference>
<feature type="signal peptide" evidence="1">
    <location>
        <begin position="1"/>
        <end position="22"/>
    </location>
</feature>
<dbReference type="Gene3D" id="3.20.20.190">
    <property type="entry name" value="Phosphatidylinositol (PI) phosphodiesterase"/>
    <property type="match status" value="1"/>
</dbReference>
<dbReference type="Proteomes" id="UP000789405">
    <property type="component" value="Unassembled WGS sequence"/>
</dbReference>
<dbReference type="GO" id="GO:0008081">
    <property type="term" value="F:phosphoric diester hydrolase activity"/>
    <property type="evidence" value="ECO:0007669"/>
    <property type="project" value="InterPro"/>
</dbReference>
<name>A0A9N9CIF2_9GLOM</name>
<sequence length="475" mass="54260">MTKICSHITTLILIIHVLFTNAFIEDLQYFQILKRDTNITNTTSAVTTNETLLCNGSADLCDLRYNQVTYPGTHNSGSYNLKFDCVVSAKSCLETVTPCAQEYTQCNIYYKIHCEAQTSICKRFNPNYLHWTCDIFDNACKSTNAWCIVWLIGCAEASKLCNSWGSTCQSIVPDWMVACFWENAAGFPVLRQLNDGIRLLNFEMCLKSDNKTVEFCHGEGIYLASGLELDPVFSDIKDFMDQNPHEVISLEFGHINDKGSTYYTISHGIQSLLEKYFVNSTTGYSQMITLPPASSTNETAWPTLRQMIENDQRIVIWFAELYDNLGNDAKPWIHLLNEYYIPSYSYTPNAFTPKQLNESFTQRCNNATALRAADKQLLGYNRWETIDDTVGYVPTGIEGAVHTDTVPKNICLKDLAADVNYDLLLYFVNTCEGKFPYFFRIRVDYYSQSYLFQAVNKMNEYNILRAKNNTNFPLL</sequence>
<accession>A0A9N9CIF2</accession>
<feature type="chain" id="PRO_5040411657" evidence="1">
    <location>
        <begin position="23"/>
        <end position="475"/>
    </location>
</feature>
<dbReference type="GO" id="GO:0006629">
    <property type="term" value="P:lipid metabolic process"/>
    <property type="evidence" value="ECO:0007669"/>
    <property type="project" value="InterPro"/>
</dbReference>
<keyword evidence="1" id="KW-0732">Signal</keyword>
<evidence type="ECO:0000313" key="3">
    <source>
        <dbReference type="Proteomes" id="UP000789405"/>
    </source>
</evidence>
<dbReference type="AlphaFoldDB" id="A0A9N9CIF2"/>
<protein>
    <submittedName>
        <fullName evidence="2">22666_t:CDS:1</fullName>
    </submittedName>
</protein>
<comment type="caution">
    <text evidence="2">The sequence shown here is derived from an EMBL/GenBank/DDBJ whole genome shotgun (WGS) entry which is preliminary data.</text>
</comment>
<dbReference type="EMBL" id="CAJVPY010003763">
    <property type="protein sequence ID" value="CAG8601050.1"/>
    <property type="molecule type" value="Genomic_DNA"/>
</dbReference>
<dbReference type="Pfam" id="PF26146">
    <property type="entry name" value="PI-PLC_X"/>
    <property type="match status" value="1"/>
</dbReference>
<evidence type="ECO:0000313" key="2">
    <source>
        <dbReference type="EMBL" id="CAG8601050.1"/>
    </source>
</evidence>
<organism evidence="2 3">
    <name type="scientific">Dentiscutata erythropus</name>
    <dbReference type="NCBI Taxonomy" id="1348616"/>
    <lineage>
        <taxon>Eukaryota</taxon>
        <taxon>Fungi</taxon>
        <taxon>Fungi incertae sedis</taxon>
        <taxon>Mucoromycota</taxon>
        <taxon>Glomeromycotina</taxon>
        <taxon>Glomeromycetes</taxon>
        <taxon>Diversisporales</taxon>
        <taxon>Gigasporaceae</taxon>
        <taxon>Dentiscutata</taxon>
    </lineage>
</organism>
<dbReference type="OrthoDB" id="7984201at2759"/>
<gene>
    <name evidence="2" type="ORF">DERYTH_LOCUS7641</name>
</gene>
<dbReference type="InterPro" id="IPR051057">
    <property type="entry name" value="PI-PLC_domain"/>
</dbReference>
<dbReference type="InterPro" id="IPR017946">
    <property type="entry name" value="PLC-like_Pdiesterase_TIM-brl"/>
</dbReference>
<reference evidence="2" key="1">
    <citation type="submission" date="2021-06" db="EMBL/GenBank/DDBJ databases">
        <authorList>
            <person name="Kallberg Y."/>
            <person name="Tangrot J."/>
            <person name="Rosling A."/>
        </authorList>
    </citation>
    <scope>NUCLEOTIDE SEQUENCE</scope>
    <source>
        <strain evidence="2">MA453B</strain>
    </source>
</reference>
<keyword evidence="3" id="KW-1185">Reference proteome</keyword>
<dbReference type="SUPFAM" id="SSF51695">
    <property type="entry name" value="PLC-like phosphodiesterases"/>
    <property type="match status" value="1"/>
</dbReference>
<proteinExistence type="predicted"/>